<reference evidence="3" key="1">
    <citation type="submission" date="2018-03" db="EMBL/GenBank/DDBJ databases">
        <authorList>
            <person name="Guldener U."/>
        </authorList>
    </citation>
    <scope>NUCLEOTIDE SEQUENCE</scope>
</reference>
<accession>A0AAE8MA08</accession>
<evidence type="ECO:0000313" key="4">
    <source>
        <dbReference type="Proteomes" id="UP001187734"/>
    </source>
</evidence>
<sequence length="275" mass="30189">MAGNHIRPNRRGAACPSYLAAASGVSTGLSQSEVVGSFDPPTTDTPSRSYGSLVENPRYRDTHLALNKVSLVNFRKELPSHISALVKSLTPDQVSILPPPEDAEDNNGLLAMELEASEAKVENFFRDKVVPRSSQDDILWRSDRIIMSKDTVVSKMPNFKISTPIPDMLYGYNRSNAFEQEQQNWIATTGGSACTNSEGLLNPFFAAEFKGDGPSSRGSLWVATNQCLGVSTACINVIEKLNEKLRNCKHVPIWQVNSASFSIAMNRAEARFYVS</sequence>
<dbReference type="InterPro" id="IPR057684">
    <property type="entry name" value="DUF7924"/>
</dbReference>
<dbReference type="PANTHER" id="PTHR42470">
    <property type="entry name" value="VAST DOMAIN-CONTAINING PROTEIN"/>
    <property type="match status" value="1"/>
</dbReference>
<feature type="region of interest" description="Disordered" evidence="1">
    <location>
        <begin position="31"/>
        <end position="51"/>
    </location>
</feature>
<dbReference type="Proteomes" id="UP001187734">
    <property type="component" value="Unassembled WGS sequence"/>
</dbReference>
<proteinExistence type="predicted"/>
<comment type="caution">
    <text evidence="3">The sequence shown here is derived from an EMBL/GenBank/DDBJ whole genome shotgun (WGS) entry which is preliminary data.</text>
</comment>
<protein>
    <recommendedName>
        <fullName evidence="2">DUF7924 domain-containing protein</fullName>
    </recommendedName>
</protein>
<feature type="domain" description="DUF7924" evidence="2">
    <location>
        <begin position="116"/>
        <end position="274"/>
    </location>
</feature>
<evidence type="ECO:0000259" key="2">
    <source>
        <dbReference type="Pfam" id="PF25545"/>
    </source>
</evidence>
<dbReference type="PANTHER" id="PTHR42470:SF1">
    <property type="entry name" value="VAST DOMAIN-CONTAINING PROTEIN"/>
    <property type="match status" value="1"/>
</dbReference>
<evidence type="ECO:0000256" key="1">
    <source>
        <dbReference type="SAM" id="MobiDB-lite"/>
    </source>
</evidence>
<organism evidence="3 4">
    <name type="scientific">Fusarium torulosum</name>
    <dbReference type="NCBI Taxonomy" id="33205"/>
    <lineage>
        <taxon>Eukaryota</taxon>
        <taxon>Fungi</taxon>
        <taxon>Dikarya</taxon>
        <taxon>Ascomycota</taxon>
        <taxon>Pezizomycotina</taxon>
        <taxon>Sordariomycetes</taxon>
        <taxon>Hypocreomycetidae</taxon>
        <taxon>Hypocreales</taxon>
        <taxon>Nectriaceae</taxon>
        <taxon>Fusarium</taxon>
    </lineage>
</organism>
<name>A0AAE8MA08_9HYPO</name>
<feature type="compositionally biased region" description="Polar residues" evidence="1">
    <location>
        <begin position="31"/>
        <end position="50"/>
    </location>
</feature>
<keyword evidence="4" id="KW-1185">Reference proteome</keyword>
<dbReference type="Pfam" id="PF25545">
    <property type="entry name" value="DUF7924"/>
    <property type="match status" value="1"/>
</dbReference>
<dbReference type="EMBL" id="ONZP01000222">
    <property type="protein sequence ID" value="SPJ78207.1"/>
    <property type="molecule type" value="Genomic_DNA"/>
</dbReference>
<evidence type="ECO:0000313" key="3">
    <source>
        <dbReference type="EMBL" id="SPJ78207.1"/>
    </source>
</evidence>
<gene>
    <name evidence="3" type="ORF">FTOL_06596</name>
</gene>
<dbReference type="AlphaFoldDB" id="A0AAE8MA08"/>